<sequence>MDSSQRVGDGLPSRVSEGSVKKQRLVSLDCFRGLVIFGMVFVNYQPSCGFPLFLHPSWTGLSFADLVFPSFLFAMGMSIPFALTGPIRWFKFWRRVLMLFLLGLFVNEFPFVDFWRGKFGVFFENIRLMGVLQRLAVCYAFTAILFELLLKNSVRVARESGGQPDFGRLLGIPALSAAVLLSIYSGVLFELCVPSVEDEECGRGVLTPKCSAEGFVDRKLFGSSHLYRQSKYFDPEGALSTLTACLNCILGMMVGVHIRLGGRTKELLGGEGANRFLSVCVWMIGTFCLIVFGLFLWNFFPISKQIWTPPFAFITGGASLSTFAVCFFLLDALPQSRTAQSSVEVPSQSGQLEVKIQARGETAESCGEAKDLIQDQSHGLHQLLLTQKERNDEQGRKQSNGGSVPTSGRSTRGQEGNLFLLQERREGCESREGPGLGGNESDKSGERKDGRGGGLDNLNRSSHLVGVPQEKDSGAVREGVAQVQQERGQEREVTTGGYGAVCLQKNLVVSVLVAFGRNPLALYLLSESIDSLLNLENGDGKSVGEVWVFGPLLKSWMGCQLAGVVWSFCVPSLFLVPVALVLQRKGWYWRL</sequence>
<feature type="compositionally biased region" description="Basic and acidic residues" evidence="1">
    <location>
        <begin position="422"/>
        <end position="432"/>
    </location>
</feature>
<dbReference type="InterPro" id="IPR012429">
    <property type="entry name" value="HGSNAT_cat"/>
</dbReference>
<feature type="transmembrane region" description="Helical" evidence="2">
    <location>
        <begin position="66"/>
        <end position="85"/>
    </location>
</feature>
<evidence type="ECO:0000313" key="4">
    <source>
        <dbReference type="EMBL" id="CEM08721.1"/>
    </source>
</evidence>
<feature type="compositionally biased region" description="Basic and acidic residues" evidence="1">
    <location>
        <begin position="440"/>
        <end position="451"/>
    </location>
</feature>
<feature type="transmembrane region" description="Helical" evidence="2">
    <location>
        <begin position="561"/>
        <end position="582"/>
    </location>
</feature>
<gene>
    <name evidence="4" type="ORF">Cvel_15664</name>
</gene>
<dbReference type="PANTHER" id="PTHR31061">
    <property type="entry name" value="LD22376P"/>
    <property type="match status" value="1"/>
</dbReference>
<feature type="transmembrane region" description="Helical" evidence="2">
    <location>
        <begin position="131"/>
        <end position="150"/>
    </location>
</feature>
<dbReference type="AlphaFoldDB" id="A0A0G4F878"/>
<feature type="region of interest" description="Disordered" evidence="1">
    <location>
        <begin position="387"/>
        <end position="477"/>
    </location>
</feature>
<feature type="transmembrane region" description="Helical" evidence="2">
    <location>
        <begin position="276"/>
        <end position="299"/>
    </location>
</feature>
<feature type="compositionally biased region" description="Polar residues" evidence="1">
    <location>
        <begin position="397"/>
        <end position="414"/>
    </location>
</feature>
<name>A0A0G4F878_9ALVE</name>
<dbReference type="Pfam" id="PF07786">
    <property type="entry name" value="HGSNAT_cat"/>
    <property type="match status" value="1"/>
</dbReference>
<dbReference type="EMBL" id="CDMZ01000186">
    <property type="protein sequence ID" value="CEM08721.1"/>
    <property type="molecule type" value="Genomic_DNA"/>
</dbReference>
<evidence type="ECO:0000256" key="2">
    <source>
        <dbReference type="SAM" id="Phobius"/>
    </source>
</evidence>
<feature type="compositionally biased region" description="Basic and acidic residues" evidence="1">
    <location>
        <begin position="387"/>
        <end position="396"/>
    </location>
</feature>
<keyword evidence="2" id="KW-0472">Membrane</keyword>
<organism evidence="4">
    <name type="scientific">Chromera velia CCMP2878</name>
    <dbReference type="NCBI Taxonomy" id="1169474"/>
    <lineage>
        <taxon>Eukaryota</taxon>
        <taxon>Sar</taxon>
        <taxon>Alveolata</taxon>
        <taxon>Colpodellida</taxon>
        <taxon>Chromeraceae</taxon>
        <taxon>Chromera</taxon>
    </lineage>
</organism>
<feature type="transmembrane region" description="Helical" evidence="2">
    <location>
        <begin position="311"/>
        <end position="330"/>
    </location>
</feature>
<keyword evidence="2" id="KW-1133">Transmembrane helix</keyword>
<feature type="transmembrane region" description="Helical" evidence="2">
    <location>
        <begin position="92"/>
        <end position="111"/>
    </location>
</feature>
<feature type="transmembrane region" description="Helical" evidence="2">
    <location>
        <begin position="170"/>
        <end position="189"/>
    </location>
</feature>
<dbReference type="VEuPathDB" id="CryptoDB:Cvel_15664"/>
<accession>A0A0G4F878</accession>
<evidence type="ECO:0000256" key="1">
    <source>
        <dbReference type="SAM" id="MobiDB-lite"/>
    </source>
</evidence>
<proteinExistence type="predicted"/>
<feature type="transmembrane region" description="Helical" evidence="2">
    <location>
        <begin position="31"/>
        <end position="54"/>
    </location>
</feature>
<feature type="domain" description="Heparan-alpha-glucosaminide N-acetyltransferase catalytic" evidence="3">
    <location>
        <begin position="24"/>
        <end position="141"/>
    </location>
</feature>
<reference evidence="4" key="1">
    <citation type="submission" date="2014-11" db="EMBL/GenBank/DDBJ databases">
        <authorList>
            <person name="Otto D Thomas"/>
            <person name="Naeem Raeece"/>
        </authorList>
    </citation>
    <scope>NUCLEOTIDE SEQUENCE</scope>
</reference>
<keyword evidence="2" id="KW-0812">Transmembrane</keyword>
<dbReference type="PANTHER" id="PTHR31061:SF24">
    <property type="entry name" value="LD22376P"/>
    <property type="match status" value="1"/>
</dbReference>
<evidence type="ECO:0000259" key="3">
    <source>
        <dbReference type="Pfam" id="PF07786"/>
    </source>
</evidence>
<protein>
    <recommendedName>
        <fullName evidence="3">Heparan-alpha-glucosaminide N-acetyltransferase catalytic domain-containing protein</fullName>
    </recommendedName>
</protein>
<feature type="transmembrane region" description="Helical" evidence="2">
    <location>
        <begin position="237"/>
        <end position="256"/>
    </location>
</feature>